<dbReference type="Pfam" id="PF00448">
    <property type="entry name" value="SRP54"/>
    <property type="match status" value="1"/>
</dbReference>
<feature type="binding site" evidence="9">
    <location>
        <begin position="248"/>
        <end position="251"/>
    </location>
    <ligand>
        <name>GTP</name>
        <dbReference type="ChEBI" id="CHEBI:37565"/>
    </ligand>
</feature>
<dbReference type="SUPFAM" id="SSF47446">
    <property type="entry name" value="Signal peptide-binding domain"/>
    <property type="match status" value="1"/>
</dbReference>
<dbReference type="Gene3D" id="1.10.260.30">
    <property type="entry name" value="Signal recognition particle, SRP54 subunit, M-domain"/>
    <property type="match status" value="1"/>
</dbReference>
<comment type="subcellular location">
    <subcellularLocation>
        <location evidence="9">Cytoplasm</location>
    </subcellularLocation>
    <text evidence="9">The SRP-RNC complex is targeted to the cytoplasmic membrane.</text>
</comment>
<evidence type="ECO:0000259" key="10">
    <source>
        <dbReference type="PROSITE" id="PS00300"/>
    </source>
</evidence>
<dbReference type="EMBL" id="JBHRSW010000050">
    <property type="protein sequence ID" value="MFC3123366.1"/>
    <property type="molecule type" value="Genomic_DNA"/>
</dbReference>
<evidence type="ECO:0000313" key="12">
    <source>
        <dbReference type="Proteomes" id="UP001595478"/>
    </source>
</evidence>
<accession>A0ABV7FVU8</accession>
<keyword evidence="5 9" id="KW-0342">GTP-binding</keyword>
<dbReference type="InterPro" id="IPR042101">
    <property type="entry name" value="SRP54_N_sf"/>
</dbReference>
<dbReference type="InterPro" id="IPR003593">
    <property type="entry name" value="AAA+_ATPase"/>
</dbReference>
<dbReference type="Proteomes" id="UP001595478">
    <property type="component" value="Unassembled WGS sequence"/>
</dbReference>
<dbReference type="PANTHER" id="PTHR11564:SF5">
    <property type="entry name" value="SIGNAL RECOGNITION PARTICLE SUBUNIT SRP54"/>
    <property type="match status" value="1"/>
</dbReference>
<sequence>MFQNLTDRLGQTLKNISGKGRLTEDNIKDALREVRMALLEADVALAVVKDFIAKVKERALGTEVSKSLKPGQMFIKIVQSELESVLGAESVGLNLAASPPAVVMMAGLQGAGKTTSVGKLAKYLSEREKKKVLVVSADVYRPAAIKQLETLAAEVNVEFYPSTIMQKPVDIVNAAIDHAKLQFVDVLLVDTAGRLAVDEKMMDEIKALHAAVTPVETLFVVDAMTGQDAANTAKAFNEALPLTGVILTKADGDARGGAALSVKQITGKPIKFLGMGEKVDALEPFHPQRIASRILGMGDVLSLIEEVERKVDRSKAEKLAKKVQKGKGFDLQDFKEQLEQMRNMGGMMSLMDKLPGMGGMSAKIKEQANDKQFTQMEAIINSMTPAERQRPDVIKGSRKRRIAAGSGTQIQDVNRLLKQFTQMQKMMKKMGGGNMKKMMRGMGGMMPPGGMGGMGGFGGGFPPKR</sequence>
<dbReference type="CDD" id="cd18539">
    <property type="entry name" value="SRP_G"/>
    <property type="match status" value="1"/>
</dbReference>
<evidence type="ECO:0000256" key="3">
    <source>
        <dbReference type="ARBA" id="ARBA00022801"/>
    </source>
</evidence>
<comment type="domain">
    <text evidence="9">Composed of three domains: the N-terminal N domain, which is responsible for interactions with the ribosome, the central G domain, which binds GTP, and the C-terminal M domain, which binds the RNA and the signal sequence of the RNC.</text>
</comment>
<comment type="similarity">
    <text evidence="1 9">Belongs to the GTP-binding SRP family. SRP54 subfamily.</text>
</comment>
<dbReference type="InterPro" id="IPR036891">
    <property type="entry name" value="Signal_recog_part_SRP54_M_sf"/>
</dbReference>
<dbReference type="SUPFAM" id="SSF52540">
    <property type="entry name" value="P-loop containing nucleoside triphosphate hydrolases"/>
    <property type="match status" value="1"/>
</dbReference>
<dbReference type="InterPro" id="IPR027417">
    <property type="entry name" value="P-loop_NTPase"/>
</dbReference>
<gene>
    <name evidence="9 11" type="primary">ffh</name>
    <name evidence="11" type="ORF">ACFOHL_17240</name>
</gene>
<dbReference type="PANTHER" id="PTHR11564">
    <property type="entry name" value="SIGNAL RECOGNITION PARTICLE 54K PROTEIN SRP54"/>
    <property type="match status" value="1"/>
</dbReference>
<evidence type="ECO:0000256" key="1">
    <source>
        <dbReference type="ARBA" id="ARBA00005450"/>
    </source>
</evidence>
<dbReference type="PROSITE" id="PS00300">
    <property type="entry name" value="SRP54"/>
    <property type="match status" value="1"/>
</dbReference>
<organism evidence="11 12">
    <name type="scientific">Agaribacter flavus</name>
    <dbReference type="NCBI Taxonomy" id="1902781"/>
    <lineage>
        <taxon>Bacteria</taxon>
        <taxon>Pseudomonadati</taxon>
        <taxon>Pseudomonadota</taxon>
        <taxon>Gammaproteobacteria</taxon>
        <taxon>Alteromonadales</taxon>
        <taxon>Alteromonadaceae</taxon>
        <taxon>Agaribacter</taxon>
    </lineage>
</organism>
<dbReference type="SMART" id="SM00962">
    <property type="entry name" value="SRP54"/>
    <property type="match status" value="1"/>
</dbReference>
<evidence type="ECO:0000256" key="9">
    <source>
        <dbReference type="HAMAP-Rule" id="MF_00306"/>
    </source>
</evidence>
<feature type="binding site" evidence="9">
    <location>
        <begin position="107"/>
        <end position="114"/>
    </location>
    <ligand>
        <name>GTP</name>
        <dbReference type="ChEBI" id="CHEBI:37565"/>
    </ligand>
</feature>
<dbReference type="Pfam" id="PF02978">
    <property type="entry name" value="SRP_SPB"/>
    <property type="match status" value="1"/>
</dbReference>
<comment type="function">
    <text evidence="9">Involved in targeting and insertion of nascent membrane proteins into the cytoplasmic membrane. Binds to the hydrophobic signal sequence of the ribosome-nascent chain (RNC) as it emerges from the ribosomes. The SRP-RNC complex is then targeted to the cytoplasmic membrane where it interacts with the SRP receptor FtsY. Interaction with FtsY leads to the transfer of the RNC complex to the Sec translocase for insertion into the membrane, the hydrolysis of GTP by both Ffh and FtsY, and the dissociation of the SRP-FtsY complex into the individual components.</text>
</comment>
<dbReference type="InterPro" id="IPR022941">
    <property type="entry name" value="SRP54"/>
</dbReference>
<feature type="binding site" evidence="9">
    <location>
        <begin position="190"/>
        <end position="194"/>
    </location>
    <ligand>
        <name>GTP</name>
        <dbReference type="ChEBI" id="CHEBI:37565"/>
    </ligand>
</feature>
<name>A0ABV7FVU8_9ALTE</name>
<evidence type="ECO:0000256" key="8">
    <source>
        <dbReference type="ARBA" id="ARBA00048027"/>
    </source>
</evidence>
<evidence type="ECO:0000256" key="4">
    <source>
        <dbReference type="ARBA" id="ARBA00022884"/>
    </source>
</evidence>
<evidence type="ECO:0000256" key="5">
    <source>
        <dbReference type="ARBA" id="ARBA00023134"/>
    </source>
</evidence>
<evidence type="ECO:0000256" key="6">
    <source>
        <dbReference type="ARBA" id="ARBA00023135"/>
    </source>
</evidence>
<evidence type="ECO:0000256" key="2">
    <source>
        <dbReference type="ARBA" id="ARBA00022741"/>
    </source>
</evidence>
<keyword evidence="6 9" id="KW-0733">Signal recognition particle</keyword>
<dbReference type="NCBIfam" id="TIGR00959">
    <property type="entry name" value="ffh"/>
    <property type="match status" value="1"/>
</dbReference>
<comment type="caution">
    <text evidence="11">The sequence shown here is derived from an EMBL/GenBank/DDBJ whole genome shotgun (WGS) entry which is preliminary data.</text>
</comment>
<reference evidence="12" key="1">
    <citation type="journal article" date="2019" name="Int. J. Syst. Evol. Microbiol.">
        <title>The Global Catalogue of Microorganisms (GCM) 10K type strain sequencing project: providing services to taxonomists for standard genome sequencing and annotation.</title>
        <authorList>
            <consortium name="The Broad Institute Genomics Platform"/>
            <consortium name="The Broad Institute Genome Sequencing Center for Infectious Disease"/>
            <person name="Wu L."/>
            <person name="Ma J."/>
        </authorList>
    </citation>
    <scope>NUCLEOTIDE SEQUENCE [LARGE SCALE GENOMIC DNA]</scope>
    <source>
        <strain evidence="12">KCTC 52473</strain>
    </source>
</reference>
<dbReference type="InterPro" id="IPR013822">
    <property type="entry name" value="Signal_recog_particl_SRP54_hlx"/>
</dbReference>
<feature type="domain" description="SRP54-type proteins GTP-binding" evidence="10">
    <location>
        <begin position="269"/>
        <end position="282"/>
    </location>
</feature>
<dbReference type="InterPro" id="IPR004125">
    <property type="entry name" value="Signal_recog_particle_SRP54_M"/>
</dbReference>
<evidence type="ECO:0000256" key="7">
    <source>
        <dbReference type="ARBA" id="ARBA00023274"/>
    </source>
</evidence>
<dbReference type="SMART" id="SM00382">
    <property type="entry name" value="AAA"/>
    <property type="match status" value="1"/>
</dbReference>
<evidence type="ECO:0000313" key="11">
    <source>
        <dbReference type="EMBL" id="MFC3123366.1"/>
    </source>
</evidence>
<dbReference type="HAMAP" id="MF_00306">
    <property type="entry name" value="SRP54"/>
    <property type="match status" value="1"/>
</dbReference>
<dbReference type="Gene3D" id="3.40.50.300">
    <property type="entry name" value="P-loop containing nucleotide triphosphate hydrolases"/>
    <property type="match status" value="1"/>
</dbReference>
<comment type="catalytic activity">
    <reaction evidence="8 9">
        <text>GTP + H2O = GDP + phosphate + H(+)</text>
        <dbReference type="Rhea" id="RHEA:19669"/>
        <dbReference type="ChEBI" id="CHEBI:15377"/>
        <dbReference type="ChEBI" id="CHEBI:15378"/>
        <dbReference type="ChEBI" id="CHEBI:37565"/>
        <dbReference type="ChEBI" id="CHEBI:43474"/>
        <dbReference type="ChEBI" id="CHEBI:58189"/>
        <dbReference type="EC" id="3.6.5.4"/>
    </reaction>
</comment>
<dbReference type="Pfam" id="PF02881">
    <property type="entry name" value="SRP54_N"/>
    <property type="match status" value="1"/>
</dbReference>
<keyword evidence="4 9" id="KW-0694">RNA-binding</keyword>
<keyword evidence="7 9" id="KW-0687">Ribonucleoprotein</keyword>
<keyword evidence="12" id="KW-1185">Reference proteome</keyword>
<dbReference type="RefSeq" id="WP_376921486.1">
    <property type="nucleotide sequence ID" value="NZ_JBHRSW010000050.1"/>
</dbReference>
<dbReference type="SMART" id="SM00963">
    <property type="entry name" value="SRP54_N"/>
    <property type="match status" value="1"/>
</dbReference>
<keyword evidence="2 9" id="KW-0547">Nucleotide-binding</keyword>
<keyword evidence="3 9" id="KW-0378">Hydrolase</keyword>
<keyword evidence="9" id="KW-0963">Cytoplasm</keyword>
<protein>
    <recommendedName>
        <fullName evidence="9">Signal recognition particle protein</fullName>
        <ecNumber evidence="9">3.6.5.4</ecNumber>
    </recommendedName>
    <alternativeName>
        <fullName evidence="9">Fifty-four homolog</fullName>
    </alternativeName>
</protein>
<dbReference type="InterPro" id="IPR004780">
    <property type="entry name" value="SRP"/>
</dbReference>
<dbReference type="InterPro" id="IPR000897">
    <property type="entry name" value="SRP54_GTPase_dom"/>
</dbReference>
<dbReference type="Gene3D" id="1.20.120.140">
    <property type="entry name" value="Signal recognition particle SRP54, nucleotide-binding domain"/>
    <property type="match status" value="1"/>
</dbReference>
<proteinExistence type="inferred from homology"/>
<dbReference type="EC" id="3.6.5.4" evidence="9"/>
<comment type="subunit">
    <text evidence="9">Part of the signal recognition particle protein translocation system, which is composed of SRP and FtsY. SRP is a ribonucleoprotein composed of Ffh and a 4.5S RNA molecule.</text>
</comment>